<dbReference type="PANTHER" id="PTHR24260">
    <property type="match status" value="1"/>
</dbReference>
<dbReference type="PROSITE" id="PS50240">
    <property type="entry name" value="TRYPSIN_DOM"/>
    <property type="match status" value="1"/>
</dbReference>
<evidence type="ECO:0000256" key="9">
    <source>
        <dbReference type="SAM" id="SignalP"/>
    </source>
</evidence>
<dbReference type="InterPro" id="IPR009003">
    <property type="entry name" value="Peptidase_S1_PA"/>
</dbReference>
<dbReference type="PANTHER" id="PTHR24260:SF136">
    <property type="entry name" value="GH08193P-RELATED"/>
    <property type="match status" value="1"/>
</dbReference>
<proteinExistence type="predicted"/>
<feature type="domain" description="Peptidase S1" evidence="10">
    <location>
        <begin position="172"/>
        <end position="435"/>
    </location>
</feature>
<dbReference type="Pfam" id="PF00089">
    <property type="entry name" value="Trypsin"/>
    <property type="match status" value="1"/>
</dbReference>
<dbReference type="CDD" id="cd00190">
    <property type="entry name" value="Tryp_SPc"/>
    <property type="match status" value="1"/>
</dbReference>
<dbReference type="EMBL" id="CAKXAJ010025977">
    <property type="protein sequence ID" value="CAH2248588.1"/>
    <property type="molecule type" value="Genomic_DNA"/>
</dbReference>
<dbReference type="AlphaFoldDB" id="A0A8S4S3F4"/>
<evidence type="ECO:0000256" key="5">
    <source>
        <dbReference type="ARBA" id="ARBA00022801"/>
    </source>
</evidence>
<dbReference type="GO" id="GO:0006508">
    <property type="term" value="P:proteolysis"/>
    <property type="evidence" value="ECO:0007669"/>
    <property type="project" value="UniProtKB-KW"/>
</dbReference>
<dbReference type="InterPro" id="IPR001254">
    <property type="entry name" value="Trypsin_dom"/>
</dbReference>
<evidence type="ECO:0000256" key="1">
    <source>
        <dbReference type="ARBA" id="ARBA00004613"/>
    </source>
</evidence>
<protein>
    <submittedName>
        <fullName evidence="11">Jg24167 protein</fullName>
    </submittedName>
</protein>
<dbReference type="GO" id="GO:0004252">
    <property type="term" value="F:serine-type endopeptidase activity"/>
    <property type="evidence" value="ECO:0007669"/>
    <property type="project" value="InterPro"/>
</dbReference>
<dbReference type="InterPro" id="IPR043504">
    <property type="entry name" value="Peptidase_S1_PA_chymotrypsin"/>
</dbReference>
<keyword evidence="6" id="KW-0720">Serine protease</keyword>
<comment type="caution">
    <text evidence="11">The sequence shown here is derived from an EMBL/GenBank/DDBJ whole genome shotgun (WGS) entry which is preliminary data.</text>
</comment>
<keyword evidence="12" id="KW-1185">Reference proteome</keyword>
<evidence type="ECO:0000256" key="7">
    <source>
        <dbReference type="ARBA" id="ARBA00023145"/>
    </source>
</evidence>
<feature type="chain" id="PRO_5035798679" evidence="9">
    <location>
        <begin position="20"/>
        <end position="436"/>
    </location>
</feature>
<dbReference type="InterPro" id="IPR018114">
    <property type="entry name" value="TRYPSIN_HIS"/>
</dbReference>
<keyword evidence="3" id="KW-0645">Protease</keyword>
<evidence type="ECO:0000256" key="6">
    <source>
        <dbReference type="ARBA" id="ARBA00022825"/>
    </source>
</evidence>
<keyword evidence="8" id="KW-1015">Disulfide bond</keyword>
<dbReference type="FunFam" id="2.40.10.10:FF:000146">
    <property type="entry name" value="Serine protease 53"/>
    <property type="match status" value="1"/>
</dbReference>
<comment type="subcellular location">
    <subcellularLocation>
        <location evidence="1">Secreted</location>
    </subcellularLocation>
</comment>
<gene>
    <name evidence="11" type="primary">jg24167</name>
    <name evidence="11" type="ORF">PAEG_LOCUS21770</name>
</gene>
<keyword evidence="2" id="KW-0964">Secreted</keyword>
<reference evidence="11" key="1">
    <citation type="submission" date="2022-03" db="EMBL/GenBank/DDBJ databases">
        <authorList>
            <person name="Lindestad O."/>
        </authorList>
    </citation>
    <scope>NUCLEOTIDE SEQUENCE</scope>
</reference>
<feature type="signal peptide" evidence="9">
    <location>
        <begin position="1"/>
        <end position="19"/>
    </location>
</feature>
<accession>A0A8S4S3F4</accession>
<evidence type="ECO:0000313" key="11">
    <source>
        <dbReference type="EMBL" id="CAH2248588.1"/>
    </source>
</evidence>
<name>A0A8S4S3F4_9NEOP</name>
<organism evidence="11 12">
    <name type="scientific">Pararge aegeria aegeria</name>
    <dbReference type="NCBI Taxonomy" id="348720"/>
    <lineage>
        <taxon>Eukaryota</taxon>
        <taxon>Metazoa</taxon>
        <taxon>Ecdysozoa</taxon>
        <taxon>Arthropoda</taxon>
        <taxon>Hexapoda</taxon>
        <taxon>Insecta</taxon>
        <taxon>Pterygota</taxon>
        <taxon>Neoptera</taxon>
        <taxon>Endopterygota</taxon>
        <taxon>Lepidoptera</taxon>
        <taxon>Glossata</taxon>
        <taxon>Ditrysia</taxon>
        <taxon>Papilionoidea</taxon>
        <taxon>Nymphalidae</taxon>
        <taxon>Satyrinae</taxon>
        <taxon>Satyrini</taxon>
        <taxon>Parargina</taxon>
        <taxon>Pararge</taxon>
    </lineage>
</organism>
<dbReference type="Proteomes" id="UP000838756">
    <property type="component" value="Unassembled WGS sequence"/>
</dbReference>
<dbReference type="SMART" id="SM00020">
    <property type="entry name" value="Tryp_SPc"/>
    <property type="match status" value="1"/>
</dbReference>
<dbReference type="SUPFAM" id="SSF50494">
    <property type="entry name" value="Trypsin-like serine proteases"/>
    <property type="match status" value="1"/>
</dbReference>
<dbReference type="GO" id="GO:0005576">
    <property type="term" value="C:extracellular region"/>
    <property type="evidence" value="ECO:0007669"/>
    <property type="project" value="UniProtKB-SubCell"/>
</dbReference>
<evidence type="ECO:0000256" key="8">
    <source>
        <dbReference type="ARBA" id="ARBA00023157"/>
    </source>
</evidence>
<sequence>MKQIVLFVCVALMTLESDSQVWMPVGSPILSAYPCKNTKDILVWFEPGLPSKDNNRYYVYINKNFPMDSVTRVFFDSEVNITFTVRSDQKKFQRYSLAGDSIELRFFVQHVGLGFTVKGPVPGLTPYITGLTINDVQYCDDPDVGFLHEYAAEAGNAPTDCGRQKVGHTELIVSGASTKPGDWPWHAALYTNRGTTSKYICGGTLITKNFVLTAAHCASSSGTSFSPEVLSVVLGKYNLKGGDRESEERKVHRIIIHEQYEYRKLSNDIALLKLRNEVPFTDYIQPACLWSRRSSELLRNATRSVSIMGTVVGWGFNSNDTLSETLKEASMPMVSESTCIRSNPLFYGKALTSKKFCAGHHNGTSACNGDSGGGFQVFIPDKVQAVRGRVTGSWHVRGIVSNTIARLDAPVCDPYEYVLFTDVDKYRDWIDSHLDD</sequence>
<evidence type="ECO:0000256" key="4">
    <source>
        <dbReference type="ARBA" id="ARBA00022729"/>
    </source>
</evidence>
<dbReference type="PRINTS" id="PR00722">
    <property type="entry name" value="CHYMOTRYPSIN"/>
</dbReference>
<dbReference type="PROSITE" id="PS00134">
    <property type="entry name" value="TRYPSIN_HIS"/>
    <property type="match status" value="1"/>
</dbReference>
<keyword evidence="4 9" id="KW-0732">Signal</keyword>
<dbReference type="InterPro" id="IPR051333">
    <property type="entry name" value="CLIP_Serine_Protease"/>
</dbReference>
<evidence type="ECO:0000313" key="12">
    <source>
        <dbReference type="Proteomes" id="UP000838756"/>
    </source>
</evidence>
<evidence type="ECO:0000259" key="10">
    <source>
        <dbReference type="PROSITE" id="PS50240"/>
    </source>
</evidence>
<dbReference type="InterPro" id="IPR001314">
    <property type="entry name" value="Peptidase_S1A"/>
</dbReference>
<evidence type="ECO:0000256" key="2">
    <source>
        <dbReference type="ARBA" id="ARBA00022525"/>
    </source>
</evidence>
<keyword evidence="7" id="KW-0865">Zymogen</keyword>
<evidence type="ECO:0000256" key="3">
    <source>
        <dbReference type="ARBA" id="ARBA00022670"/>
    </source>
</evidence>
<dbReference type="OrthoDB" id="6147874at2759"/>
<dbReference type="Gene3D" id="2.40.10.10">
    <property type="entry name" value="Trypsin-like serine proteases"/>
    <property type="match status" value="1"/>
</dbReference>
<keyword evidence="5" id="KW-0378">Hydrolase</keyword>